<name>A0A0A0BRI3_9CELL</name>
<evidence type="ECO:0000313" key="3">
    <source>
        <dbReference type="EMBL" id="KGM09709.1"/>
    </source>
</evidence>
<evidence type="ECO:0000256" key="1">
    <source>
        <dbReference type="SAM" id="MobiDB-lite"/>
    </source>
</evidence>
<dbReference type="AlphaFoldDB" id="A0A0A0BRI3"/>
<dbReference type="FunFam" id="1.10.287.1080:FF:000001">
    <property type="entry name" value="Nucleoside triphosphate pyrophosphohydrolase"/>
    <property type="match status" value="1"/>
</dbReference>
<dbReference type="Gene3D" id="1.10.287.1080">
    <property type="entry name" value="MazG-like"/>
    <property type="match status" value="1"/>
</dbReference>
<dbReference type="EMBL" id="AXCY01000081">
    <property type="protein sequence ID" value="KGM09709.1"/>
    <property type="molecule type" value="Genomic_DNA"/>
</dbReference>
<dbReference type="RefSeq" id="WP_306460082.1">
    <property type="nucleotide sequence ID" value="NZ_AXCY01000081.1"/>
</dbReference>
<feature type="region of interest" description="Disordered" evidence="1">
    <location>
        <begin position="1"/>
        <end position="43"/>
    </location>
</feature>
<reference evidence="3 4" key="1">
    <citation type="submission" date="2013-08" db="EMBL/GenBank/DDBJ databases">
        <title>Genome sequencing of Cellulomonas carbonis T26.</title>
        <authorList>
            <person name="Chen F."/>
            <person name="Li Y."/>
            <person name="Wang G."/>
        </authorList>
    </citation>
    <scope>NUCLEOTIDE SEQUENCE [LARGE SCALE GENOMIC DNA]</scope>
    <source>
        <strain evidence="3 4">T26</strain>
    </source>
</reference>
<evidence type="ECO:0000259" key="2">
    <source>
        <dbReference type="Pfam" id="PF03819"/>
    </source>
</evidence>
<dbReference type="InterPro" id="IPR048015">
    <property type="entry name" value="NTP-PPase_MazG-like_N"/>
</dbReference>
<keyword evidence="3" id="KW-0378">Hydrolase</keyword>
<sequence length="269" mass="28395">MTPDAGRRPARASRTEDAGPSAGASVAVPRGSSGGQDATTGCSVHPGLDRLVGVMDRLRSPGGCPWDAEQTHESLLPYAVEEVYEVVEAVEAGDRAGMREELGDLLLQVVFHARIAQEHPDDPFDVDDVAADVAAKLRRRHPHVFGETAERAETAETAEARTGSAAGEGALDAEAVHRRWDVLKQSEKARASVVDGIPPALPALARAQKVLGRVRRAGLGVELPPDADSLGRRLLALVDEAQRVGVDAESALRGAVHDLESAVRRAEAG</sequence>
<accession>A0A0A0BRI3</accession>
<gene>
    <name evidence="3" type="ORF">N868_18890</name>
</gene>
<feature type="domain" description="NTP pyrophosphohydrolase MazG-like" evidence="2">
    <location>
        <begin position="70"/>
        <end position="145"/>
    </location>
</feature>
<dbReference type="GO" id="GO:0046061">
    <property type="term" value="P:dATP catabolic process"/>
    <property type="evidence" value="ECO:0007669"/>
    <property type="project" value="TreeGrafter"/>
</dbReference>
<dbReference type="GO" id="GO:0046076">
    <property type="term" value="P:dTTP catabolic process"/>
    <property type="evidence" value="ECO:0007669"/>
    <property type="project" value="TreeGrafter"/>
</dbReference>
<dbReference type="GO" id="GO:0046052">
    <property type="term" value="P:UTP catabolic process"/>
    <property type="evidence" value="ECO:0007669"/>
    <property type="project" value="TreeGrafter"/>
</dbReference>
<dbReference type="GO" id="GO:0006950">
    <property type="term" value="P:response to stress"/>
    <property type="evidence" value="ECO:0007669"/>
    <property type="project" value="UniProtKB-ARBA"/>
</dbReference>
<dbReference type="PANTHER" id="PTHR30522:SF0">
    <property type="entry name" value="NUCLEOSIDE TRIPHOSPHATE PYROPHOSPHOHYDROLASE"/>
    <property type="match status" value="1"/>
</dbReference>
<feature type="region of interest" description="Disordered" evidence="1">
    <location>
        <begin position="146"/>
        <end position="166"/>
    </location>
</feature>
<dbReference type="SUPFAM" id="SSF101386">
    <property type="entry name" value="all-alpha NTP pyrophosphatases"/>
    <property type="match status" value="1"/>
</dbReference>
<dbReference type="InterPro" id="IPR004518">
    <property type="entry name" value="MazG-like_dom"/>
</dbReference>
<dbReference type="InterPro" id="IPR011551">
    <property type="entry name" value="NTP_PyrPHydrolase_MazG"/>
</dbReference>
<dbReference type="GO" id="GO:0046081">
    <property type="term" value="P:dUTP catabolic process"/>
    <property type="evidence" value="ECO:0007669"/>
    <property type="project" value="TreeGrafter"/>
</dbReference>
<keyword evidence="4" id="KW-1185">Reference proteome</keyword>
<dbReference type="GO" id="GO:0006203">
    <property type="term" value="P:dGTP catabolic process"/>
    <property type="evidence" value="ECO:0007669"/>
    <property type="project" value="TreeGrafter"/>
</dbReference>
<feature type="compositionally biased region" description="Low complexity" evidence="1">
    <location>
        <begin position="155"/>
        <end position="166"/>
    </location>
</feature>
<protein>
    <submittedName>
        <fullName evidence="3">Nucleoside triphosphate hydrolase</fullName>
    </submittedName>
</protein>
<comment type="caution">
    <text evidence="3">The sequence shown here is derived from an EMBL/GenBank/DDBJ whole genome shotgun (WGS) entry which is preliminary data.</text>
</comment>
<organism evidence="3 4">
    <name type="scientific">Cellulomonas carbonis T26</name>
    <dbReference type="NCBI Taxonomy" id="947969"/>
    <lineage>
        <taxon>Bacteria</taxon>
        <taxon>Bacillati</taxon>
        <taxon>Actinomycetota</taxon>
        <taxon>Actinomycetes</taxon>
        <taxon>Micrococcales</taxon>
        <taxon>Cellulomonadaceae</taxon>
        <taxon>Cellulomonas</taxon>
    </lineage>
</organism>
<dbReference type="PANTHER" id="PTHR30522">
    <property type="entry name" value="NUCLEOSIDE TRIPHOSPHATE PYROPHOSPHOHYDROLASE"/>
    <property type="match status" value="1"/>
</dbReference>
<evidence type="ECO:0000313" key="4">
    <source>
        <dbReference type="Proteomes" id="UP000029839"/>
    </source>
</evidence>
<dbReference type="Pfam" id="PF03819">
    <property type="entry name" value="MazG"/>
    <property type="match status" value="1"/>
</dbReference>
<dbReference type="GO" id="GO:0047429">
    <property type="term" value="F:nucleoside triphosphate diphosphatase activity"/>
    <property type="evidence" value="ECO:0007669"/>
    <property type="project" value="TreeGrafter"/>
</dbReference>
<dbReference type="Proteomes" id="UP000029839">
    <property type="component" value="Unassembled WGS sequence"/>
</dbReference>
<dbReference type="CDD" id="cd11528">
    <property type="entry name" value="NTP-PPase_MazG_Nterm"/>
    <property type="match status" value="1"/>
</dbReference>
<dbReference type="GO" id="GO:0046047">
    <property type="term" value="P:TTP catabolic process"/>
    <property type="evidence" value="ECO:0007669"/>
    <property type="project" value="TreeGrafter"/>
</dbReference>
<proteinExistence type="predicted"/>
<reference evidence="3 4" key="2">
    <citation type="journal article" date="2015" name="Stand. Genomic Sci.">
        <title>Draft genome sequence of Cellulomonas carbonis T26(T) and comparative analysis of six Cellulomonas genomes.</title>
        <authorList>
            <person name="Zhuang W."/>
            <person name="Zhang S."/>
            <person name="Xia X."/>
            <person name="Wang G."/>
        </authorList>
    </citation>
    <scope>NUCLEOTIDE SEQUENCE [LARGE SCALE GENOMIC DNA]</scope>
    <source>
        <strain evidence="3 4">T26</strain>
    </source>
</reference>